<evidence type="ECO:0000256" key="2">
    <source>
        <dbReference type="ARBA" id="ARBA00007557"/>
    </source>
</evidence>
<comment type="subcellular location">
    <subcellularLocation>
        <location evidence="1 5">Mitochondrion matrix</location>
    </subcellularLocation>
</comment>
<evidence type="ECO:0000256" key="1">
    <source>
        <dbReference type="ARBA" id="ARBA00004305"/>
    </source>
</evidence>
<dbReference type="PANTHER" id="PTHR21294">
    <property type="entry name" value="ELECTRON TRANSFER FLAVOPROTEIN BETA-SUBUNIT"/>
    <property type="match status" value="1"/>
</dbReference>
<keyword evidence="3 5" id="KW-0813">Transport</keyword>
<organism evidence="7 8">
    <name type="scientific">Gracilariopsis chorda</name>
    <dbReference type="NCBI Taxonomy" id="448386"/>
    <lineage>
        <taxon>Eukaryota</taxon>
        <taxon>Rhodophyta</taxon>
        <taxon>Florideophyceae</taxon>
        <taxon>Rhodymeniophycidae</taxon>
        <taxon>Gracilariales</taxon>
        <taxon>Gracilariaceae</taxon>
        <taxon>Gracilariopsis</taxon>
    </lineage>
</organism>
<evidence type="ECO:0000259" key="6">
    <source>
        <dbReference type="SMART" id="SM00893"/>
    </source>
</evidence>
<keyword evidence="4 5" id="KW-0249">Electron transport</keyword>
<proteinExistence type="inferred from homology"/>
<comment type="subunit">
    <text evidence="5">Heterodimer of an alpha and a beta subunit.</text>
</comment>
<evidence type="ECO:0000256" key="5">
    <source>
        <dbReference type="PIRNR" id="PIRNR000090"/>
    </source>
</evidence>
<dbReference type="EMBL" id="NBIV01000027">
    <property type="protein sequence ID" value="PXF47188.1"/>
    <property type="molecule type" value="Genomic_DNA"/>
</dbReference>
<dbReference type="FunFam" id="3.40.50.620:FF:000011">
    <property type="entry name" value="Electron transfer flavoprotein subunit beta"/>
    <property type="match status" value="1"/>
</dbReference>
<comment type="caution">
    <text evidence="7">The sequence shown here is derived from an EMBL/GenBank/DDBJ whole genome shotgun (WGS) entry which is preliminary data.</text>
</comment>
<dbReference type="Gene3D" id="3.40.50.620">
    <property type="entry name" value="HUPs"/>
    <property type="match status" value="1"/>
</dbReference>
<dbReference type="AlphaFoldDB" id="A0A2V3IYF9"/>
<dbReference type="InterPro" id="IPR014730">
    <property type="entry name" value="ETF_a/b_N"/>
</dbReference>
<sequence length="258" mass="27793">MSGRRILVGVKRVVDYAVKVRVKPDGSGVDTASVKMSMNPFCEIAVEEALRLKEAGKAAEVIAVSVGPKKSVDTLRVALAMGVDKAIHVSVPEKHQELQPLAIASIFKYVVGDQRPDIVILGKQSIDGDNNQTGQMLAGMLGWSQGTFASQVEIENASADVVNVTREVDGGLETVELSLPAVITCDLRLNKPRFTSLSNTMKAKKKKVETIDVSSLGIDIEPKLETLSVAEPPKRPPGIMVNNVNELIEKLRTDAKVL</sequence>
<dbReference type="SMART" id="SM00893">
    <property type="entry name" value="ETF"/>
    <property type="match status" value="1"/>
</dbReference>
<dbReference type="PANTHER" id="PTHR21294:SF8">
    <property type="entry name" value="ELECTRON TRANSFER FLAVOPROTEIN SUBUNIT BETA"/>
    <property type="match status" value="1"/>
</dbReference>
<comment type="function">
    <text evidence="5">The electron transfer flavoprotein serves as a specific electron acceptor for several dehydrogenases, including five acyl-CoA dehydrogenases, glutaryl-CoA and sarcosine dehydrogenase. It transfers the electrons to the main mitochondrial respiratory chain via ETF-ubiquinone oxidoreductase (ETF dehydrogenase).</text>
</comment>
<dbReference type="InterPro" id="IPR012255">
    <property type="entry name" value="ETF_b"/>
</dbReference>
<dbReference type="InterPro" id="IPR000049">
    <property type="entry name" value="ET-Flavoprotein_bsu_CS"/>
</dbReference>
<dbReference type="GO" id="GO:0005759">
    <property type="term" value="C:mitochondrial matrix"/>
    <property type="evidence" value="ECO:0007669"/>
    <property type="project" value="UniProtKB-SubCell"/>
</dbReference>
<dbReference type="STRING" id="448386.A0A2V3IYF9"/>
<dbReference type="SUPFAM" id="SSF52402">
    <property type="entry name" value="Adenine nucleotide alpha hydrolases-like"/>
    <property type="match status" value="1"/>
</dbReference>
<dbReference type="InterPro" id="IPR014729">
    <property type="entry name" value="Rossmann-like_a/b/a_fold"/>
</dbReference>
<feature type="domain" description="Electron transfer flavoprotein alpha/beta-subunit N-terminal" evidence="6">
    <location>
        <begin position="26"/>
        <end position="220"/>
    </location>
</feature>
<evidence type="ECO:0000256" key="4">
    <source>
        <dbReference type="ARBA" id="ARBA00022982"/>
    </source>
</evidence>
<evidence type="ECO:0000256" key="3">
    <source>
        <dbReference type="ARBA" id="ARBA00022448"/>
    </source>
</evidence>
<protein>
    <recommendedName>
        <fullName evidence="5">Electron transfer flavoprotein subunit beta</fullName>
        <shortName evidence="5">Beta-ETF</shortName>
    </recommendedName>
</protein>
<dbReference type="PIRSF" id="PIRSF000090">
    <property type="entry name" value="Beta-ETF"/>
    <property type="match status" value="1"/>
</dbReference>
<dbReference type="GO" id="GO:0046395">
    <property type="term" value="P:carboxylic acid catabolic process"/>
    <property type="evidence" value="ECO:0007669"/>
    <property type="project" value="UniProtKB-ARBA"/>
</dbReference>
<gene>
    <name evidence="7" type="ORF">BWQ96_02963</name>
</gene>
<keyword evidence="5" id="KW-0496">Mitochondrion</keyword>
<reference evidence="7 8" key="1">
    <citation type="journal article" date="2018" name="Mol. Biol. Evol.">
        <title>Analysis of the draft genome of the red seaweed Gracilariopsis chorda provides insights into genome size evolution in Rhodophyta.</title>
        <authorList>
            <person name="Lee J."/>
            <person name="Yang E.C."/>
            <person name="Graf L."/>
            <person name="Yang J.H."/>
            <person name="Qiu H."/>
            <person name="Zel Zion U."/>
            <person name="Chan C.X."/>
            <person name="Stephens T.G."/>
            <person name="Weber A.P.M."/>
            <person name="Boo G.H."/>
            <person name="Boo S.M."/>
            <person name="Kim K.M."/>
            <person name="Shin Y."/>
            <person name="Jung M."/>
            <person name="Lee S.J."/>
            <person name="Yim H.S."/>
            <person name="Lee J.H."/>
            <person name="Bhattacharya D."/>
            <person name="Yoon H.S."/>
        </authorList>
    </citation>
    <scope>NUCLEOTIDE SEQUENCE [LARGE SCALE GENOMIC DNA]</scope>
    <source>
        <strain evidence="7 8">SKKU-2015</strain>
        <tissue evidence="7">Whole body</tissue>
    </source>
</reference>
<name>A0A2V3IYF9_9FLOR</name>
<evidence type="ECO:0000313" key="7">
    <source>
        <dbReference type="EMBL" id="PXF47188.1"/>
    </source>
</evidence>
<dbReference type="Proteomes" id="UP000247409">
    <property type="component" value="Unassembled WGS sequence"/>
</dbReference>
<dbReference type="PROSITE" id="PS01065">
    <property type="entry name" value="ETF_BETA"/>
    <property type="match status" value="1"/>
</dbReference>
<evidence type="ECO:0000313" key="8">
    <source>
        <dbReference type="Proteomes" id="UP000247409"/>
    </source>
</evidence>
<dbReference type="InterPro" id="IPR033948">
    <property type="entry name" value="ETF_beta_N"/>
</dbReference>
<accession>A0A2V3IYF9</accession>
<dbReference type="GO" id="GO:0009055">
    <property type="term" value="F:electron transfer activity"/>
    <property type="evidence" value="ECO:0007669"/>
    <property type="project" value="InterPro"/>
</dbReference>
<keyword evidence="8" id="KW-1185">Reference proteome</keyword>
<dbReference type="CDD" id="cd01714">
    <property type="entry name" value="ETF_beta"/>
    <property type="match status" value="1"/>
</dbReference>
<dbReference type="Pfam" id="PF01012">
    <property type="entry name" value="ETF"/>
    <property type="match status" value="1"/>
</dbReference>
<comment type="similarity">
    <text evidence="2 5">Belongs to the ETF beta-subunit/FixA family.</text>
</comment>
<dbReference type="OrthoDB" id="276685at2759"/>